<protein>
    <submittedName>
        <fullName evidence="6">DNA-binding transcriptional LysR family regulator</fullName>
    </submittedName>
</protein>
<dbReference type="RefSeq" id="WP_210325751.1">
    <property type="nucleotide sequence ID" value="NZ_JACHBG010000025.1"/>
</dbReference>
<dbReference type="PROSITE" id="PS50931">
    <property type="entry name" value="HTH_LYSR"/>
    <property type="match status" value="1"/>
</dbReference>
<comment type="caution">
    <text evidence="6">The sequence shown here is derived from an EMBL/GenBank/DDBJ whole genome shotgun (WGS) entry which is preliminary data.</text>
</comment>
<dbReference type="EMBL" id="JACHBG010000025">
    <property type="protein sequence ID" value="MBB6488619.1"/>
    <property type="molecule type" value="Genomic_DNA"/>
</dbReference>
<dbReference type="InterPro" id="IPR036388">
    <property type="entry name" value="WH-like_DNA-bd_sf"/>
</dbReference>
<evidence type="ECO:0000256" key="3">
    <source>
        <dbReference type="ARBA" id="ARBA00023125"/>
    </source>
</evidence>
<dbReference type="PANTHER" id="PTHR30537:SF3">
    <property type="entry name" value="TRANSCRIPTIONAL REGULATORY PROTEIN"/>
    <property type="match status" value="1"/>
</dbReference>
<dbReference type="InterPro" id="IPR036390">
    <property type="entry name" value="WH_DNA-bd_sf"/>
</dbReference>
<proteinExistence type="inferred from homology"/>
<evidence type="ECO:0000313" key="6">
    <source>
        <dbReference type="EMBL" id="MBB6488619.1"/>
    </source>
</evidence>
<dbReference type="Pfam" id="PF00126">
    <property type="entry name" value="HTH_1"/>
    <property type="match status" value="1"/>
</dbReference>
<dbReference type="GO" id="GO:0006351">
    <property type="term" value="P:DNA-templated transcription"/>
    <property type="evidence" value="ECO:0007669"/>
    <property type="project" value="TreeGrafter"/>
</dbReference>
<keyword evidence="2" id="KW-0805">Transcription regulation</keyword>
<evidence type="ECO:0000259" key="5">
    <source>
        <dbReference type="PROSITE" id="PS50931"/>
    </source>
</evidence>
<dbReference type="SUPFAM" id="SSF53850">
    <property type="entry name" value="Periplasmic binding protein-like II"/>
    <property type="match status" value="1"/>
</dbReference>
<organism evidence="6 7">
    <name type="scientific">Rhizobium lusitanum</name>
    <dbReference type="NCBI Taxonomy" id="293958"/>
    <lineage>
        <taxon>Bacteria</taxon>
        <taxon>Pseudomonadati</taxon>
        <taxon>Pseudomonadota</taxon>
        <taxon>Alphaproteobacteria</taxon>
        <taxon>Hyphomicrobiales</taxon>
        <taxon>Rhizobiaceae</taxon>
        <taxon>Rhizobium/Agrobacterium group</taxon>
        <taxon>Rhizobium</taxon>
    </lineage>
</organism>
<dbReference type="InterPro" id="IPR005119">
    <property type="entry name" value="LysR_subst-bd"/>
</dbReference>
<evidence type="ECO:0000256" key="4">
    <source>
        <dbReference type="ARBA" id="ARBA00023163"/>
    </source>
</evidence>
<feature type="domain" description="HTH lysR-type" evidence="5">
    <location>
        <begin position="1"/>
        <end position="58"/>
    </location>
</feature>
<comment type="similarity">
    <text evidence="1">Belongs to the LysR transcriptional regulatory family.</text>
</comment>
<dbReference type="Pfam" id="PF03466">
    <property type="entry name" value="LysR_substrate"/>
    <property type="match status" value="1"/>
</dbReference>
<sequence length="289" mass="32051">MDWDDLRYFVALVRCGTLSGAARLVGAEHTTVARRIAALEASLGVRLFERDAKGYSLTVEGERIVEAAYSIEDEIFGLQRQSASGPKGMIGTVRISAPPVFASSFLVPRLAPLRTSHPGIILELAGEYRAVSLSRREADIAIRMNRPEPASIIARQIGKIAYGLYGARNYLDHVAEELWTFIGYDEKLDHTPQQRWLLSIAKGRPLVFRTNDLASLRTATIAGMGLSALPRFMGDSEPTLERLPIDGSAASRDLWLAYHPDLKRSPRIRLVVDHLVDTVREYKGLLDPD</sequence>
<accession>A0A7X0MFC7</accession>
<dbReference type="InterPro" id="IPR058163">
    <property type="entry name" value="LysR-type_TF_proteobact-type"/>
</dbReference>
<evidence type="ECO:0000256" key="1">
    <source>
        <dbReference type="ARBA" id="ARBA00009437"/>
    </source>
</evidence>
<dbReference type="Proteomes" id="UP000565576">
    <property type="component" value="Unassembled WGS sequence"/>
</dbReference>
<dbReference type="Gene3D" id="3.40.190.290">
    <property type="match status" value="1"/>
</dbReference>
<evidence type="ECO:0000313" key="7">
    <source>
        <dbReference type="Proteomes" id="UP000565576"/>
    </source>
</evidence>
<evidence type="ECO:0000256" key="2">
    <source>
        <dbReference type="ARBA" id="ARBA00023015"/>
    </source>
</evidence>
<dbReference type="PANTHER" id="PTHR30537">
    <property type="entry name" value="HTH-TYPE TRANSCRIPTIONAL REGULATOR"/>
    <property type="match status" value="1"/>
</dbReference>
<dbReference type="Gene3D" id="1.10.10.10">
    <property type="entry name" value="Winged helix-like DNA-binding domain superfamily/Winged helix DNA-binding domain"/>
    <property type="match status" value="1"/>
</dbReference>
<reference evidence="6 7" key="1">
    <citation type="submission" date="2020-08" db="EMBL/GenBank/DDBJ databases">
        <title>Genomic Encyclopedia of Type Strains, Phase IV (KMG-V): Genome sequencing to study the core and pangenomes of soil and plant-associated prokaryotes.</title>
        <authorList>
            <person name="Whitman W."/>
        </authorList>
    </citation>
    <scope>NUCLEOTIDE SEQUENCE [LARGE SCALE GENOMIC DNA]</scope>
    <source>
        <strain evidence="6 7">SEMIA 4060</strain>
    </source>
</reference>
<dbReference type="GO" id="GO:0043565">
    <property type="term" value="F:sequence-specific DNA binding"/>
    <property type="evidence" value="ECO:0007669"/>
    <property type="project" value="TreeGrafter"/>
</dbReference>
<gene>
    <name evidence="6" type="ORF">GGD46_005939</name>
</gene>
<keyword evidence="3 6" id="KW-0238">DNA-binding</keyword>
<keyword evidence="4" id="KW-0804">Transcription</keyword>
<dbReference type="GO" id="GO:0003700">
    <property type="term" value="F:DNA-binding transcription factor activity"/>
    <property type="evidence" value="ECO:0007669"/>
    <property type="project" value="InterPro"/>
</dbReference>
<dbReference type="InterPro" id="IPR000847">
    <property type="entry name" value="LysR_HTH_N"/>
</dbReference>
<dbReference type="AlphaFoldDB" id="A0A7X0MFC7"/>
<dbReference type="SUPFAM" id="SSF46785">
    <property type="entry name" value="Winged helix' DNA-binding domain"/>
    <property type="match status" value="1"/>
</dbReference>
<name>A0A7X0MFC7_9HYPH</name>